<gene>
    <name evidence="1" type="ORF">HUJ06_005862</name>
</gene>
<organism evidence="1 2">
    <name type="scientific">Nelumbo nucifera</name>
    <name type="common">Sacred lotus</name>
    <dbReference type="NCBI Taxonomy" id="4432"/>
    <lineage>
        <taxon>Eukaryota</taxon>
        <taxon>Viridiplantae</taxon>
        <taxon>Streptophyta</taxon>
        <taxon>Embryophyta</taxon>
        <taxon>Tracheophyta</taxon>
        <taxon>Spermatophyta</taxon>
        <taxon>Magnoliopsida</taxon>
        <taxon>Proteales</taxon>
        <taxon>Nelumbonaceae</taxon>
        <taxon>Nelumbo</taxon>
    </lineage>
</organism>
<sequence length="55" mass="6091">METPQNPYHRLHTQAKIAGLDQLQSQEAKRYMAASTVPSSTVAMQLLDVASYSLI</sequence>
<dbReference type="AlphaFoldDB" id="A0A822YRG1"/>
<reference evidence="1 2" key="1">
    <citation type="journal article" date="2020" name="Mol. Biol. Evol.">
        <title>Distinct Expression and Methylation Patterns for Genes with Different Fates following a Single Whole-Genome Duplication in Flowering Plants.</title>
        <authorList>
            <person name="Shi T."/>
            <person name="Rahmani R.S."/>
            <person name="Gugger P.F."/>
            <person name="Wang M."/>
            <person name="Li H."/>
            <person name="Zhang Y."/>
            <person name="Li Z."/>
            <person name="Wang Q."/>
            <person name="Van de Peer Y."/>
            <person name="Marchal K."/>
            <person name="Chen J."/>
        </authorList>
    </citation>
    <scope>NUCLEOTIDE SEQUENCE [LARGE SCALE GENOMIC DNA]</scope>
    <source>
        <tissue evidence="1">Leaf</tissue>
    </source>
</reference>
<comment type="caution">
    <text evidence="1">The sequence shown here is derived from an EMBL/GenBank/DDBJ whole genome shotgun (WGS) entry which is preliminary data.</text>
</comment>
<keyword evidence="2" id="KW-1185">Reference proteome</keyword>
<accession>A0A822YRG1</accession>
<protein>
    <submittedName>
        <fullName evidence="1">Uncharacterized protein</fullName>
    </submittedName>
</protein>
<evidence type="ECO:0000313" key="1">
    <source>
        <dbReference type="EMBL" id="DAD35222.1"/>
    </source>
</evidence>
<proteinExistence type="predicted"/>
<dbReference type="EMBL" id="DUZY01000004">
    <property type="protein sequence ID" value="DAD35222.1"/>
    <property type="molecule type" value="Genomic_DNA"/>
</dbReference>
<evidence type="ECO:0000313" key="2">
    <source>
        <dbReference type="Proteomes" id="UP000607653"/>
    </source>
</evidence>
<name>A0A822YRG1_NELNU</name>
<dbReference type="Proteomes" id="UP000607653">
    <property type="component" value="Unassembled WGS sequence"/>
</dbReference>